<dbReference type="CDD" id="cd04496">
    <property type="entry name" value="SSB_OBF"/>
    <property type="match status" value="1"/>
</dbReference>
<keyword evidence="6" id="KW-1185">Reference proteome</keyword>
<proteinExistence type="predicted"/>
<dbReference type="PIRSF" id="PIRSF002070">
    <property type="entry name" value="SSB"/>
    <property type="match status" value="1"/>
</dbReference>
<dbReference type="Proteomes" id="UP000250831">
    <property type="component" value="Unassembled WGS sequence"/>
</dbReference>
<feature type="region of interest" description="Disordered" evidence="4">
    <location>
        <begin position="96"/>
        <end position="133"/>
    </location>
</feature>
<protein>
    <recommendedName>
        <fullName evidence="2 3">Single-stranded DNA-binding protein</fullName>
    </recommendedName>
</protein>
<dbReference type="InterPro" id="IPR000424">
    <property type="entry name" value="Primosome_PriB/ssb"/>
</dbReference>
<dbReference type="OrthoDB" id="1265936at2"/>
<evidence type="ECO:0000256" key="1">
    <source>
        <dbReference type="ARBA" id="ARBA00023125"/>
    </source>
</evidence>
<organism evidence="5 6">
    <name type="scientific">Sphingobacterium athyrii</name>
    <dbReference type="NCBI Taxonomy" id="2152717"/>
    <lineage>
        <taxon>Bacteria</taxon>
        <taxon>Pseudomonadati</taxon>
        <taxon>Bacteroidota</taxon>
        <taxon>Sphingobacteriia</taxon>
        <taxon>Sphingobacteriales</taxon>
        <taxon>Sphingobacteriaceae</taxon>
        <taxon>Sphingobacterium</taxon>
    </lineage>
</organism>
<name>A0A363NUI0_9SPHI</name>
<evidence type="ECO:0000313" key="6">
    <source>
        <dbReference type="Proteomes" id="UP000250831"/>
    </source>
</evidence>
<sequence length="133" mass="14428">MNITGRLTQDATVSTTPTGKQVVNFSIAVNDSYKNKDGQRIDQTVFIDCAYWLTAKVAAWLSQGLLVELTGRISARAWLSGDGTAKAGINFHTSSIKPLARPSKKEDDAVQPSTSKKNQENAQKQGADDDLPF</sequence>
<dbReference type="GO" id="GO:0003697">
    <property type="term" value="F:single-stranded DNA binding"/>
    <property type="evidence" value="ECO:0007669"/>
    <property type="project" value="InterPro"/>
</dbReference>
<dbReference type="Pfam" id="PF00436">
    <property type="entry name" value="SSB"/>
    <property type="match status" value="1"/>
</dbReference>
<dbReference type="EMBL" id="QCXX01000003">
    <property type="protein sequence ID" value="PUV24383.1"/>
    <property type="molecule type" value="Genomic_DNA"/>
</dbReference>
<dbReference type="PROSITE" id="PS50935">
    <property type="entry name" value="SSB"/>
    <property type="match status" value="1"/>
</dbReference>
<dbReference type="AlphaFoldDB" id="A0A363NUI0"/>
<accession>A0A363NUI0</accession>
<evidence type="ECO:0000256" key="4">
    <source>
        <dbReference type="SAM" id="MobiDB-lite"/>
    </source>
</evidence>
<evidence type="ECO:0000256" key="2">
    <source>
        <dbReference type="PIRNR" id="PIRNR002070"/>
    </source>
</evidence>
<dbReference type="RefSeq" id="WP_108634309.1">
    <property type="nucleotide sequence ID" value="NZ_QCXX01000003.1"/>
</dbReference>
<feature type="compositionally biased region" description="Polar residues" evidence="4">
    <location>
        <begin position="111"/>
        <end position="124"/>
    </location>
</feature>
<dbReference type="NCBIfam" id="TIGR00621">
    <property type="entry name" value="ssb"/>
    <property type="match status" value="1"/>
</dbReference>
<gene>
    <name evidence="5" type="ORF">DCO56_13645</name>
</gene>
<dbReference type="GO" id="GO:0006260">
    <property type="term" value="P:DNA replication"/>
    <property type="evidence" value="ECO:0007669"/>
    <property type="project" value="InterPro"/>
</dbReference>
<comment type="caution">
    <text evidence="5">The sequence shown here is derived from an EMBL/GenBank/DDBJ whole genome shotgun (WGS) entry which is preliminary data.</text>
</comment>
<dbReference type="Gene3D" id="2.40.50.140">
    <property type="entry name" value="Nucleic acid-binding proteins"/>
    <property type="match status" value="1"/>
</dbReference>
<dbReference type="InterPro" id="IPR011344">
    <property type="entry name" value="ssDNA-bd"/>
</dbReference>
<evidence type="ECO:0000313" key="5">
    <source>
        <dbReference type="EMBL" id="PUV24383.1"/>
    </source>
</evidence>
<dbReference type="InterPro" id="IPR012340">
    <property type="entry name" value="NA-bd_OB-fold"/>
</dbReference>
<dbReference type="SUPFAM" id="SSF50249">
    <property type="entry name" value="Nucleic acid-binding proteins"/>
    <property type="match status" value="1"/>
</dbReference>
<reference evidence="5 6" key="1">
    <citation type="submission" date="2018-04" db="EMBL/GenBank/DDBJ databases">
        <title>Sphingobacterium sp. M46 Genome.</title>
        <authorList>
            <person name="Cheng J."/>
            <person name="Li Y."/>
        </authorList>
    </citation>
    <scope>NUCLEOTIDE SEQUENCE [LARGE SCALE GENOMIC DNA]</scope>
    <source>
        <strain evidence="5 6">M46</strain>
    </source>
</reference>
<keyword evidence="1 2" id="KW-0238">DNA-binding</keyword>
<evidence type="ECO:0000256" key="3">
    <source>
        <dbReference type="RuleBase" id="RU000524"/>
    </source>
</evidence>